<dbReference type="Proteomes" id="UP001596004">
    <property type="component" value="Unassembled WGS sequence"/>
</dbReference>
<evidence type="ECO:0000313" key="2">
    <source>
        <dbReference type="Proteomes" id="UP001596004"/>
    </source>
</evidence>
<accession>A0ABV9CT28</accession>
<organism evidence="1 2">
    <name type="scientific">Sphaerisporangium dianthi</name>
    <dbReference type="NCBI Taxonomy" id="1436120"/>
    <lineage>
        <taxon>Bacteria</taxon>
        <taxon>Bacillati</taxon>
        <taxon>Actinomycetota</taxon>
        <taxon>Actinomycetes</taxon>
        <taxon>Streptosporangiales</taxon>
        <taxon>Streptosporangiaceae</taxon>
        <taxon>Sphaerisporangium</taxon>
    </lineage>
</organism>
<reference evidence="2" key="1">
    <citation type="journal article" date="2019" name="Int. J. Syst. Evol. Microbiol.">
        <title>The Global Catalogue of Microorganisms (GCM) 10K type strain sequencing project: providing services to taxonomists for standard genome sequencing and annotation.</title>
        <authorList>
            <consortium name="The Broad Institute Genomics Platform"/>
            <consortium name="The Broad Institute Genome Sequencing Center for Infectious Disease"/>
            <person name="Wu L."/>
            <person name="Ma J."/>
        </authorList>
    </citation>
    <scope>NUCLEOTIDE SEQUENCE [LARGE SCALE GENOMIC DNA]</scope>
    <source>
        <strain evidence="2">CGMCC 4.7132</strain>
    </source>
</reference>
<protein>
    <recommendedName>
        <fullName evidence="3">MafI family immunity protein</fullName>
    </recommendedName>
</protein>
<gene>
    <name evidence="1" type="ORF">ACFO60_33390</name>
</gene>
<dbReference type="EMBL" id="JBHSFP010000034">
    <property type="protein sequence ID" value="MFC4535684.1"/>
    <property type="molecule type" value="Genomic_DNA"/>
</dbReference>
<name>A0ABV9CT28_9ACTN</name>
<evidence type="ECO:0008006" key="3">
    <source>
        <dbReference type="Google" id="ProtNLM"/>
    </source>
</evidence>
<evidence type="ECO:0000313" key="1">
    <source>
        <dbReference type="EMBL" id="MFC4535684.1"/>
    </source>
</evidence>
<sequence>MSELDAAAARLRTVVEELSDFDLGRLYGAAHHLRPNLVGDLAVLAEVLDGVAAMAVARWAECAGVDVEFAHELFRAEADRSGI</sequence>
<proteinExistence type="predicted"/>
<keyword evidence="2" id="KW-1185">Reference proteome</keyword>
<dbReference type="RefSeq" id="WP_380848725.1">
    <property type="nucleotide sequence ID" value="NZ_JBHSFP010000034.1"/>
</dbReference>
<comment type="caution">
    <text evidence="1">The sequence shown here is derived from an EMBL/GenBank/DDBJ whole genome shotgun (WGS) entry which is preliminary data.</text>
</comment>